<gene>
    <name evidence="1" type="ORF">L1987_25128</name>
</gene>
<sequence length="79" mass="8034">MGIDRPTARNSNAPAVEFENIAVGSPVSGSAANGAIPTITWVSWVGLEGFASGLALATVAGIQPNPADPCYRWDGSVCC</sequence>
<comment type="caution">
    <text evidence="1">The sequence shown here is derived from an EMBL/GenBank/DDBJ whole genome shotgun (WGS) entry which is preliminary data.</text>
</comment>
<dbReference type="EMBL" id="CM042025">
    <property type="protein sequence ID" value="KAI3809158.1"/>
    <property type="molecule type" value="Genomic_DNA"/>
</dbReference>
<keyword evidence="2" id="KW-1185">Reference proteome</keyword>
<name>A0ACB9INA1_9ASTR</name>
<evidence type="ECO:0000313" key="1">
    <source>
        <dbReference type="EMBL" id="KAI3809158.1"/>
    </source>
</evidence>
<organism evidence="1 2">
    <name type="scientific">Smallanthus sonchifolius</name>
    <dbReference type="NCBI Taxonomy" id="185202"/>
    <lineage>
        <taxon>Eukaryota</taxon>
        <taxon>Viridiplantae</taxon>
        <taxon>Streptophyta</taxon>
        <taxon>Embryophyta</taxon>
        <taxon>Tracheophyta</taxon>
        <taxon>Spermatophyta</taxon>
        <taxon>Magnoliopsida</taxon>
        <taxon>eudicotyledons</taxon>
        <taxon>Gunneridae</taxon>
        <taxon>Pentapetalae</taxon>
        <taxon>asterids</taxon>
        <taxon>campanulids</taxon>
        <taxon>Asterales</taxon>
        <taxon>Asteraceae</taxon>
        <taxon>Asteroideae</taxon>
        <taxon>Heliantheae alliance</taxon>
        <taxon>Millerieae</taxon>
        <taxon>Smallanthus</taxon>
    </lineage>
</organism>
<protein>
    <submittedName>
        <fullName evidence="1">Uncharacterized protein</fullName>
    </submittedName>
</protein>
<reference evidence="1 2" key="2">
    <citation type="journal article" date="2022" name="Mol. Ecol. Resour.">
        <title>The genomes of chicory, endive, great burdock and yacon provide insights into Asteraceae paleo-polyploidization history and plant inulin production.</title>
        <authorList>
            <person name="Fan W."/>
            <person name="Wang S."/>
            <person name="Wang H."/>
            <person name="Wang A."/>
            <person name="Jiang F."/>
            <person name="Liu H."/>
            <person name="Zhao H."/>
            <person name="Xu D."/>
            <person name="Zhang Y."/>
        </authorList>
    </citation>
    <scope>NUCLEOTIDE SEQUENCE [LARGE SCALE GENOMIC DNA]</scope>
    <source>
        <strain evidence="2">cv. Yunnan</strain>
        <tissue evidence="1">Leaves</tissue>
    </source>
</reference>
<dbReference type="Proteomes" id="UP001056120">
    <property type="component" value="Linkage Group LG08"/>
</dbReference>
<proteinExistence type="predicted"/>
<evidence type="ECO:0000313" key="2">
    <source>
        <dbReference type="Proteomes" id="UP001056120"/>
    </source>
</evidence>
<accession>A0ACB9INA1</accession>
<reference evidence="2" key="1">
    <citation type="journal article" date="2022" name="Mol. Ecol. Resour.">
        <title>The genomes of chicory, endive, great burdock and yacon provide insights into Asteraceae palaeo-polyploidization history and plant inulin production.</title>
        <authorList>
            <person name="Fan W."/>
            <person name="Wang S."/>
            <person name="Wang H."/>
            <person name="Wang A."/>
            <person name="Jiang F."/>
            <person name="Liu H."/>
            <person name="Zhao H."/>
            <person name="Xu D."/>
            <person name="Zhang Y."/>
        </authorList>
    </citation>
    <scope>NUCLEOTIDE SEQUENCE [LARGE SCALE GENOMIC DNA]</scope>
    <source>
        <strain evidence="2">cv. Yunnan</strain>
    </source>
</reference>